<organism evidence="1 2">
    <name type="scientific">Ancylostoma ceylanicum</name>
    <dbReference type="NCBI Taxonomy" id="53326"/>
    <lineage>
        <taxon>Eukaryota</taxon>
        <taxon>Metazoa</taxon>
        <taxon>Ecdysozoa</taxon>
        <taxon>Nematoda</taxon>
        <taxon>Chromadorea</taxon>
        <taxon>Rhabditida</taxon>
        <taxon>Rhabditina</taxon>
        <taxon>Rhabditomorpha</taxon>
        <taxon>Strongyloidea</taxon>
        <taxon>Ancylostomatidae</taxon>
        <taxon>Ancylostomatinae</taxon>
        <taxon>Ancylostoma</taxon>
    </lineage>
</organism>
<reference evidence="1 2" key="1">
    <citation type="submission" date="2013-05" db="EMBL/GenBank/DDBJ databases">
        <title>Draft genome of the parasitic nematode Anyclostoma ceylanicum.</title>
        <authorList>
            <person name="Mitreva M."/>
        </authorList>
    </citation>
    <scope>NUCLEOTIDE SEQUENCE [LARGE SCALE GENOMIC DNA]</scope>
</reference>
<sequence>MLNTLVARLQEKLIDLRSDGIEGLDRSGVMCCLDPYVRNGVVDFNMTQFRVDLIGDVETECELWDPSSGGY</sequence>
<dbReference type="AlphaFoldDB" id="A0A0D6LV39"/>
<gene>
    <name evidence="1" type="ORF">ANCCEY_05020</name>
</gene>
<evidence type="ECO:0000313" key="1">
    <source>
        <dbReference type="EMBL" id="EPB75915.1"/>
    </source>
</evidence>
<proteinExistence type="predicted"/>
<protein>
    <submittedName>
        <fullName evidence="1">Uncharacterized protein</fullName>
    </submittedName>
</protein>
<dbReference type="EMBL" id="KE124883">
    <property type="protein sequence ID" value="EPB75915.1"/>
    <property type="molecule type" value="Genomic_DNA"/>
</dbReference>
<evidence type="ECO:0000313" key="2">
    <source>
        <dbReference type="Proteomes" id="UP000054495"/>
    </source>
</evidence>
<keyword evidence="2" id="KW-1185">Reference proteome</keyword>
<accession>A0A0D6LV39</accession>
<dbReference type="Proteomes" id="UP000054495">
    <property type="component" value="Unassembled WGS sequence"/>
</dbReference>
<name>A0A0D6LV39_9BILA</name>